<feature type="domain" description="GS catalytic" evidence="7">
    <location>
        <begin position="133"/>
        <end position="475"/>
    </location>
</feature>
<evidence type="ECO:0000313" key="8">
    <source>
        <dbReference type="EMBL" id="AJP49415.1"/>
    </source>
</evidence>
<dbReference type="Pfam" id="PF00120">
    <property type="entry name" value="Gln-synt_C"/>
    <property type="match status" value="1"/>
</dbReference>
<keyword evidence="1" id="KW-0436">Ligase</keyword>
<dbReference type="SMART" id="SM01230">
    <property type="entry name" value="Gln-synt_C"/>
    <property type="match status" value="1"/>
</dbReference>
<gene>
    <name evidence="8" type="ORF">PG1C_04610</name>
</gene>
<dbReference type="GO" id="GO:0004356">
    <property type="term" value="F:glutamine synthetase activity"/>
    <property type="evidence" value="ECO:0007669"/>
    <property type="project" value="InterPro"/>
</dbReference>
<evidence type="ECO:0000259" key="6">
    <source>
        <dbReference type="PROSITE" id="PS51986"/>
    </source>
</evidence>
<evidence type="ECO:0000256" key="4">
    <source>
        <dbReference type="PROSITE-ProRule" id="PRU01330"/>
    </source>
</evidence>
<dbReference type="EMBL" id="CP010554">
    <property type="protein sequence ID" value="AJP49415.1"/>
    <property type="molecule type" value="Genomic_DNA"/>
</dbReference>
<dbReference type="InterPro" id="IPR036651">
    <property type="entry name" value="Gln_synt_N_sf"/>
</dbReference>
<evidence type="ECO:0000256" key="3">
    <source>
        <dbReference type="ARBA" id="ARBA00022840"/>
    </source>
</evidence>
<dbReference type="Proteomes" id="UP000061603">
    <property type="component" value="Chromosome"/>
</dbReference>
<evidence type="ECO:0000256" key="5">
    <source>
        <dbReference type="RuleBase" id="RU000384"/>
    </source>
</evidence>
<dbReference type="KEGG" id="rbu:PG1C_04610"/>
<dbReference type="InterPro" id="IPR008147">
    <property type="entry name" value="Gln_synt_N"/>
</dbReference>
<dbReference type="STRING" id="1565605.PG1C_04610"/>
<name>A0A0C5JC65_9PROT</name>
<dbReference type="PATRIC" id="fig|1565605.3.peg.970"/>
<accession>A0A0C5JC65</accession>
<dbReference type="PANTHER" id="PTHR43785:SF12">
    <property type="entry name" value="TYPE-1 GLUTAMINE SYNTHETASE 2"/>
    <property type="match status" value="1"/>
</dbReference>
<comment type="similarity">
    <text evidence="4 5">Belongs to the glutamine synthetase family.</text>
</comment>
<evidence type="ECO:0000256" key="2">
    <source>
        <dbReference type="ARBA" id="ARBA00022741"/>
    </source>
</evidence>
<dbReference type="InterPro" id="IPR014746">
    <property type="entry name" value="Gln_synth/guanido_kin_cat_dom"/>
</dbReference>
<dbReference type="SUPFAM" id="SSF55931">
    <property type="entry name" value="Glutamine synthetase/guanido kinase"/>
    <property type="match status" value="1"/>
</dbReference>
<protein>
    <submittedName>
        <fullName evidence="8">Uncharacterized protein</fullName>
    </submittedName>
</protein>
<dbReference type="GO" id="GO:0005524">
    <property type="term" value="F:ATP binding"/>
    <property type="evidence" value="ECO:0007669"/>
    <property type="project" value="UniProtKB-KW"/>
</dbReference>
<evidence type="ECO:0000313" key="9">
    <source>
        <dbReference type="Proteomes" id="UP000061603"/>
    </source>
</evidence>
<feature type="domain" description="GS beta-grasp" evidence="6">
    <location>
        <begin position="25"/>
        <end position="126"/>
    </location>
</feature>
<dbReference type="PROSITE" id="PS51987">
    <property type="entry name" value="GS_CATALYTIC"/>
    <property type="match status" value="1"/>
</dbReference>
<dbReference type="GO" id="GO:0006542">
    <property type="term" value="P:glutamine biosynthetic process"/>
    <property type="evidence" value="ECO:0007669"/>
    <property type="project" value="InterPro"/>
</dbReference>
<keyword evidence="3" id="KW-0067">ATP-binding</keyword>
<evidence type="ECO:0000259" key="7">
    <source>
        <dbReference type="PROSITE" id="PS51987"/>
    </source>
</evidence>
<dbReference type="AlphaFoldDB" id="A0A0C5JC65"/>
<keyword evidence="2" id="KW-0547">Nucleotide-binding</keyword>
<dbReference type="PANTHER" id="PTHR43785">
    <property type="entry name" value="GAMMA-GLUTAMYLPUTRESCINE SYNTHETASE"/>
    <property type="match status" value="1"/>
</dbReference>
<sequence length="475" mass="52080">MGRTALDTAERRAAIEAIAARLTEEKIDVVRVCFVDTQGQVRLHAIEARHFAQAARNGVAFTTALLAMDSANLIYQNVFSADGGFGHAHMGGAGDMMALPDPATFRILPWAPKTGWVLSDLYLINGERCPFDPRWVMQKACTALESLGLSFVGGAEVEFHVFKVMDPHNELEHCTQPARPPAVIALRHGYQYMNDQITDAMEPVTTALRDALLGMQLPVRTLETEWGPGQLEVTLDPLIGVATADAIIMLRTTVKQVARRIGLVASFMAKPNLPNIFSSGWHLHQSLVNHTTGANVFAADNELLSETGRHYVGGLLQHVRAGTAFSNPTINGYKRLNANPLSPKRAVWSNDNKAAMCRLVGGHGDPATRIENRIGEPAANPYLYMASQIFSGIDGITHQKDPGPPLNDNPYAQTQMEVLPGSLLEAIDALANSKLLAETMGEAFVAHFVAQKRHEISRFMSTVTDWEQNEYFEMF</sequence>
<organism evidence="8 9">
    <name type="scientific">Rugosibacter aromaticivorans</name>
    <dbReference type="NCBI Taxonomy" id="1565605"/>
    <lineage>
        <taxon>Bacteria</taxon>
        <taxon>Pseudomonadati</taxon>
        <taxon>Pseudomonadota</taxon>
        <taxon>Betaproteobacteria</taxon>
        <taxon>Nitrosomonadales</taxon>
        <taxon>Sterolibacteriaceae</taxon>
        <taxon>Rugosibacter</taxon>
    </lineage>
</organism>
<dbReference type="HOGENOM" id="CLU_017290_0_3_4"/>
<reference evidence="8 9" key="1">
    <citation type="journal article" date="2015" name="Genome Announc.">
        <title>Complete Genome Sequence of a Novel Bacterium within the Family Rhodocyclaceae That Degrades Polycyclic Aromatic Hydrocarbons.</title>
        <authorList>
            <person name="Singleton D.R."/>
            <person name="Dickey A.N."/>
            <person name="Scholl E.H."/>
            <person name="Wright F.A."/>
            <person name="Aitken M.D."/>
        </authorList>
    </citation>
    <scope>NUCLEOTIDE SEQUENCE [LARGE SCALE GENOMIC DNA]</scope>
    <source>
        <strain evidence="9">PG1-Ca6</strain>
    </source>
</reference>
<dbReference type="Gene3D" id="3.30.590.10">
    <property type="entry name" value="Glutamine synthetase/guanido kinase, catalytic domain"/>
    <property type="match status" value="1"/>
</dbReference>
<evidence type="ECO:0000256" key="1">
    <source>
        <dbReference type="ARBA" id="ARBA00022598"/>
    </source>
</evidence>
<dbReference type="InterPro" id="IPR008146">
    <property type="entry name" value="Gln_synth_cat_dom"/>
</dbReference>
<proteinExistence type="inferred from homology"/>
<dbReference type="Gene3D" id="3.10.20.70">
    <property type="entry name" value="Glutamine synthetase, N-terminal domain"/>
    <property type="match status" value="1"/>
</dbReference>
<dbReference type="SUPFAM" id="SSF54368">
    <property type="entry name" value="Glutamine synthetase, N-terminal domain"/>
    <property type="match status" value="1"/>
</dbReference>
<keyword evidence="9" id="KW-1185">Reference proteome</keyword>
<dbReference type="PROSITE" id="PS51986">
    <property type="entry name" value="GS_BETA_GRASP"/>
    <property type="match status" value="1"/>
</dbReference>